<evidence type="ECO:0000256" key="1">
    <source>
        <dbReference type="ARBA" id="ARBA00022500"/>
    </source>
</evidence>
<feature type="domain" description="HBM" evidence="8">
    <location>
        <begin position="41"/>
        <end position="280"/>
    </location>
</feature>
<feature type="compositionally biased region" description="Acidic residues" evidence="5">
    <location>
        <begin position="647"/>
        <end position="659"/>
    </location>
</feature>
<keyword evidence="4" id="KW-0175">Coiled coil</keyword>
<sequence>MTLAKKLILGFGLVLVLLVAMGGISYKALSDATFGFTDYRRTARGSLMSGGIMSSMLQMRLGVLNYMNTSSEAALRTYEDARAELAKGLDAADKSIRNPDRRKHLATVTDALAQYTEGVVELRKNDLARHAEITALNTLGPQRMQALAQLAEAAQREGDVVGAARAEAVMRAMLELRVTVVKMMADTDVKWLEQAKQDAMLVGEAFNRLVADVRNPTLRDRARELYQQRTDYFSAFERMSAAALKRDAVYNERLAKLGPAIAQACDAIQSSYEAEQGEIGPRVQASNEQAQLLTGGIALVAVVAGVVIAWLLIRVVMAQLGADPAALAAITRRIAAGDLDVSFDAGSGKLRGVYADMKDMTDGLVSVITEVRSGAENVASGSEELSASAETLSQGATEQAAAIEEISSSMEEMAANIRQNMENARQTETIAMQAATDAEGGGKAVGDTVGAMREIAAKISIIEEIARQTNLLALNAAIEAARAGEHGKGFAVVAAEVRKLAERSGQAAAEISELSSSSVAVAEHAGDMLTKMVPGIRRTAELVQEIAAASNEQNVGAEQVNKAIAQLDQVIQQNASASEEMASTSEELSSQAEQLQATVSRFRVAALDDGMVRAPRRAQPKAASRAIAGQAPRKAVPGKGGNIALDMDADADDSEFERF</sequence>
<dbReference type="Pfam" id="PF12729">
    <property type="entry name" value="4HB_MCP_1"/>
    <property type="match status" value="1"/>
</dbReference>
<dbReference type="Gene3D" id="1.10.287.950">
    <property type="entry name" value="Methyl-accepting chemotaxis protein"/>
    <property type="match status" value="1"/>
</dbReference>
<dbReference type="InterPro" id="IPR051310">
    <property type="entry name" value="MCP_chemotaxis"/>
</dbReference>
<evidence type="ECO:0000256" key="6">
    <source>
        <dbReference type="SAM" id="Phobius"/>
    </source>
</evidence>
<evidence type="ECO:0000256" key="5">
    <source>
        <dbReference type="SAM" id="MobiDB-lite"/>
    </source>
</evidence>
<evidence type="ECO:0000313" key="9">
    <source>
        <dbReference type="EMBL" id="MBG3876389.1"/>
    </source>
</evidence>
<dbReference type="InterPro" id="IPR004089">
    <property type="entry name" value="MCPsignal_dom"/>
</dbReference>
<dbReference type="Proteomes" id="UP001194469">
    <property type="component" value="Unassembled WGS sequence"/>
</dbReference>
<keyword evidence="6" id="KW-1133">Transmembrane helix</keyword>
<evidence type="ECO:0000313" key="10">
    <source>
        <dbReference type="Proteomes" id="UP001194469"/>
    </source>
</evidence>
<dbReference type="PROSITE" id="PS50111">
    <property type="entry name" value="CHEMOTAXIS_TRANSDUC_2"/>
    <property type="match status" value="1"/>
</dbReference>
<dbReference type="InterPro" id="IPR032255">
    <property type="entry name" value="HBM"/>
</dbReference>
<dbReference type="PANTHER" id="PTHR43531:SF11">
    <property type="entry name" value="METHYL-ACCEPTING CHEMOTAXIS PROTEIN 3"/>
    <property type="match status" value="1"/>
</dbReference>
<evidence type="ECO:0000256" key="4">
    <source>
        <dbReference type="SAM" id="Coils"/>
    </source>
</evidence>
<feature type="transmembrane region" description="Helical" evidence="6">
    <location>
        <begin position="292"/>
        <end position="313"/>
    </location>
</feature>
<protein>
    <submittedName>
        <fullName evidence="9">Methyl-accepting chemotaxis protein</fullName>
    </submittedName>
</protein>
<name>A0ABS0J1V8_9BACT</name>
<dbReference type="SMART" id="SM01358">
    <property type="entry name" value="HBM"/>
    <property type="match status" value="1"/>
</dbReference>
<accession>A0ABS0J1V8</accession>
<keyword evidence="1" id="KW-0145">Chemotaxis</keyword>
<evidence type="ECO:0000256" key="2">
    <source>
        <dbReference type="ARBA" id="ARBA00029447"/>
    </source>
</evidence>
<feature type="region of interest" description="Disordered" evidence="5">
    <location>
        <begin position="614"/>
        <end position="659"/>
    </location>
</feature>
<keyword evidence="3" id="KW-0807">Transducer</keyword>
<keyword evidence="6" id="KW-0812">Transmembrane</keyword>
<dbReference type="InterPro" id="IPR024478">
    <property type="entry name" value="HlyB_4HB_MCP"/>
</dbReference>
<dbReference type="SUPFAM" id="SSF58104">
    <property type="entry name" value="Methyl-accepting chemotaxis protein (MCP) signaling domain"/>
    <property type="match status" value="1"/>
</dbReference>
<dbReference type="RefSeq" id="WP_196608543.1">
    <property type="nucleotide sequence ID" value="NZ_VRYY01000110.1"/>
</dbReference>
<reference evidence="9 10" key="1">
    <citation type="submission" date="2019-08" db="EMBL/GenBank/DDBJ databases">
        <authorList>
            <person name="Luo N."/>
        </authorList>
    </citation>
    <scope>NUCLEOTIDE SEQUENCE [LARGE SCALE GENOMIC DNA]</scope>
    <source>
        <strain evidence="9 10">NCIMB 9442</strain>
    </source>
</reference>
<comment type="caution">
    <text evidence="9">The sequence shown here is derived from an EMBL/GenBank/DDBJ whole genome shotgun (WGS) entry which is preliminary data.</text>
</comment>
<evidence type="ECO:0000256" key="3">
    <source>
        <dbReference type="PROSITE-ProRule" id="PRU00284"/>
    </source>
</evidence>
<dbReference type="PANTHER" id="PTHR43531">
    <property type="entry name" value="PROTEIN ICFG"/>
    <property type="match status" value="1"/>
</dbReference>
<feature type="domain" description="Methyl-accepting transducer" evidence="7">
    <location>
        <begin position="374"/>
        <end position="589"/>
    </location>
</feature>
<gene>
    <name evidence="9" type="ORF">FVW20_04945</name>
</gene>
<keyword evidence="10" id="KW-1185">Reference proteome</keyword>
<evidence type="ECO:0000259" key="8">
    <source>
        <dbReference type="PROSITE" id="PS51753"/>
    </source>
</evidence>
<dbReference type="Pfam" id="PF00015">
    <property type="entry name" value="MCPsignal"/>
    <property type="match status" value="1"/>
</dbReference>
<dbReference type="SMART" id="SM00283">
    <property type="entry name" value="MA"/>
    <property type="match status" value="1"/>
</dbReference>
<comment type="similarity">
    <text evidence="2">Belongs to the methyl-accepting chemotaxis (MCP) protein family.</text>
</comment>
<feature type="coiled-coil region" evidence="4">
    <location>
        <begin position="560"/>
        <end position="598"/>
    </location>
</feature>
<organism evidence="9 10">
    <name type="scientific">Nitratidesulfovibrio oxamicus</name>
    <dbReference type="NCBI Taxonomy" id="32016"/>
    <lineage>
        <taxon>Bacteria</taxon>
        <taxon>Pseudomonadati</taxon>
        <taxon>Thermodesulfobacteriota</taxon>
        <taxon>Desulfovibrionia</taxon>
        <taxon>Desulfovibrionales</taxon>
        <taxon>Desulfovibrionaceae</taxon>
        <taxon>Nitratidesulfovibrio</taxon>
    </lineage>
</organism>
<evidence type="ECO:0000259" key="7">
    <source>
        <dbReference type="PROSITE" id="PS50111"/>
    </source>
</evidence>
<proteinExistence type="inferred from homology"/>
<keyword evidence="6" id="KW-0472">Membrane</keyword>
<dbReference type="EMBL" id="VRYY01000110">
    <property type="protein sequence ID" value="MBG3876389.1"/>
    <property type="molecule type" value="Genomic_DNA"/>
</dbReference>
<dbReference type="PROSITE" id="PS51753">
    <property type="entry name" value="HBM"/>
    <property type="match status" value="1"/>
</dbReference>